<feature type="transmembrane region" description="Helical" evidence="5">
    <location>
        <begin position="66"/>
        <end position="87"/>
    </location>
</feature>
<comment type="similarity">
    <text evidence="5">Belongs to the BI1 family.</text>
</comment>
<feature type="transmembrane region" description="Helical" evidence="5">
    <location>
        <begin position="155"/>
        <end position="173"/>
    </location>
</feature>
<dbReference type="Pfam" id="PF01027">
    <property type="entry name" value="Bax1-I"/>
    <property type="match status" value="1"/>
</dbReference>
<gene>
    <name evidence="6" type="ORF">EB796_001252</name>
</gene>
<evidence type="ECO:0000256" key="4">
    <source>
        <dbReference type="ARBA" id="ARBA00023136"/>
    </source>
</evidence>
<evidence type="ECO:0000313" key="6">
    <source>
        <dbReference type="EMBL" id="KAF6040470.1"/>
    </source>
</evidence>
<keyword evidence="3 5" id="KW-1133">Transmembrane helix</keyword>
<dbReference type="AlphaFoldDB" id="A0A7J7KQK5"/>
<sequence>MIDFEKDGGSVTPNDSVFHFSEKTVRHGFLRKVYAILSAQLLLTTGIVAVFLSAPGLKEYVKSPSGSWIPGISMFGVLVFLLAMACFEKPRRSWPTNIICLLGFTFFESLMLGSITSQYDTHIVLAAAGITALVVFGLTLFALQTKYDFTMMGGVLMVCLFAFIGFGFMAMFIPSQTLQIGISALGAVLFGVYLVFDTQLMLGGRHKYAILLRSTYLQLLTYTLTS</sequence>
<evidence type="ECO:0000313" key="7">
    <source>
        <dbReference type="Proteomes" id="UP000593567"/>
    </source>
</evidence>
<dbReference type="Proteomes" id="UP000593567">
    <property type="component" value="Unassembled WGS sequence"/>
</dbReference>
<evidence type="ECO:0000256" key="1">
    <source>
        <dbReference type="ARBA" id="ARBA00004141"/>
    </source>
</evidence>
<accession>A0A7J7KQK5</accession>
<organism evidence="6 7">
    <name type="scientific">Bugula neritina</name>
    <name type="common">Brown bryozoan</name>
    <name type="synonym">Sertularia neritina</name>
    <dbReference type="NCBI Taxonomy" id="10212"/>
    <lineage>
        <taxon>Eukaryota</taxon>
        <taxon>Metazoa</taxon>
        <taxon>Spiralia</taxon>
        <taxon>Lophotrochozoa</taxon>
        <taxon>Bryozoa</taxon>
        <taxon>Gymnolaemata</taxon>
        <taxon>Cheilostomatida</taxon>
        <taxon>Flustrina</taxon>
        <taxon>Buguloidea</taxon>
        <taxon>Bugulidae</taxon>
        <taxon>Bugula</taxon>
    </lineage>
</organism>
<dbReference type="PANTHER" id="PTHR23291">
    <property type="entry name" value="BAX INHIBITOR-RELATED"/>
    <property type="match status" value="1"/>
</dbReference>
<dbReference type="InterPro" id="IPR006214">
    <property type="entry name" value="Bax_inhibitor_1-related"/>
</dbReference>
<comment type="subcellular location">
    <subcellularLocation>
        <location evidence="1">Membrane</location>
        <topology evidence="1">Multi-pass membrane protein</topology>
    </subcellularLocation>
</comment>
<name>A0A7J7KQK5_BUGNE</name>
<keyword evidence="7" id="KW-1185">Reference proteome</keyword>
<evidence type="ECO:0008006" key="8">
    <source>
        <dbReference type="Google" id="ProtNLM"/>
    </source>
</evidence>
<feature type="transmembrane region" description="Helical" evidence="5">
    <location>
        <begin position="33"/>
        <end position="54"/>
    </location>
</feature>
<feature type="transmembrane region" description="Helical" evidence="5">
    <location>
        <begin position="179"/>
        <end position="196"/>
    </location>
</feature>
<keyword evidence="4 5" id="KW-0472">Membrane</keyword>
<proteinExistence type="inferred from homology"/>
<evidence type="ECO:0000256" key="3">
    <source>
        <dbReference type="ARBA" id="ARBA00022989"/>
    </source>
</evidence>
<evidence type="ECO:0000256" key="2">
    <source>
        <dbReference type="ARBA" id="ARBA00022692"/>
    </source>
</evidence>
<dbReference type="OrthoDB" id="7933078at2759"/>
<evidence type="ECO:0000256" key="5">
    <source>
        <dbReference type="RuleBase" id="RU004379"/>
    </source>
</evidence>
<reference evidence="6" key="1">
    <citation type="submission" date="2020-06" db="EMBL/GenBank/DDBJ databases">
        <title>Draft genome of Bugula neritina, a colonial animal packing powerful symbionts and potential medicines.</title>
        <authorList>
            <person name="Rayko M."/>
        </authorList>
    </citation>
    <scope>NUCLEOTIDE SEQUENCE [LARGE SCALE GENOMIC DNA]</scope>
    <source>
        <strain evidence="6">Kwan_BN1</strain>
    </source>
</reference>
<keyword evidence="2 5" id="KW-0812">Transmembrane</keyword>
<comment type="caution">
    <text evidence="6">The sequence shown here is derived from an EMBL/GenBank/DDBJ whole genome shotgun (WGS) entry which is preliminary data.</text>
</comment>
<protein>
    <recommendedName>
        <fullName evidence="8">TMBIM6</fullName>
    </recommendedName>
</protein>
<dbReference type="EMBL" id="VXIV02000139">
    <property type="protein sequence ID" value="KAF6040470.1"/>
    <property type="molecule type" value="Genomic_DNA"/>
</dbReference>
<feature type="transmembrane region" description="Helical" evidence="5">
    <location>
        <begin position="99"/>
        <end position="117"/>
    </location>
</feature>
<dbReference type="PANTHER" id="PTHR23291:SF47">
    <property type="entry name" value="TRANSMEMBRANE BAX INHIBITOR MOTIF CONTAINING 7"/>
    <property type="match status" value="1"/>
</dbReference>
<dbReference type="GO" id="GO:0016020">
    <property type="term" value="C:membrane"/>
    <property type="evidence" value="ECO:0007669"/>
    <property type="project" value="UniProtKB-SubCell"/>
</dbReference>
<feature type="transmembrane region" description="Helical" evidence="5">
    <location>
        <begin position="123"/>
        <end position="143"/>
    </location>
</feature>